<dbReference type="EMBL" id="JACCFP010000001">
    <property type="protein sequence ID" value="NYJ02408.1"/>
    <property type="molecule type" value="Genomic_DNA"/>
</dbReference>
<proteinExistence type="predicted"/>
<organism evidence="4 5">
    <name type="scientific">Nocardioides thalensis</name>
    <dbReference type="NCBI Taxonomy" id="1914755"/>
    <lineage>
        <taxon>Bacteria</taxon>
        <taxon>Bacillati</taxon>
        <taxon>Actinomycetota</taxon>
        <taxon>Actinomycetes</taxon>
        <taxon>Propionibacteriales</taxon>
        <taxon>Nocardioidaceae</taxon>
        <taxon>Nocardioides</taxon>
    </lineage>
</organism>
<dbReference type="Gene3D" id="1.10.357.10">
    <property type="entry name" value="Tetracycline Repressor, domain 2"/>
    <property type="match status" value="1"/>
</dbReference>
<keyword evidence="1" id="KW-0805">Transcription regulation</keyword>
<evidence type="ECO:0000313" key="4">
    <source>
        <dbReference type="EMBL" id="NYJ02408.1"/>
    </source>
</evidence>
<evidence type="ECO:0000256" key="1">
    <source>
        <dbReference type="ARBA" id="ARBA00023015"/>
    </source>
</evidence>
<dbReference type="SUPFAM" id="SSF48498">
    <property type="entry name" value="Tetracyclin repressor-like, C-terminal domain"/>
    <property type="match status" value="1"/>
</dbReference>
<sequence length="50" mass="5699">MAGQLRADVDPADAVELVYAPIYYRLLLRTRPVRPEDARRQLQLAFEGLA</sequence>
<protein>
    <recommendedName>
        <fullName evidence="3">Tetracyclin repressor-like C-terminal domain-containing protein</fullName>
    </recommendedName>
</protein>
<evidence type="ECO:0000313" key="5">
    <source>
        <dbReference type="Proteomes" id="UP000530424"/>
    </source>
</evidence>
<gene>
    <name evidence="4" type="ORF">HNR19_003106</name>
</gene>
<feature type="domain" description="Tetracyclin repressor-like C-terminal" evidence="3">
    <location>
        <begin position="2"/>
        <end position="42"/>
    </location>
</feature>
<keyword evidence="5" id="KW-1185">Reference proteome</keyword>
<keyword evidence="2" id="KW-0804">Transcription</keyword>
<evidence type="ECO:0000256" key="2">
    <source>
        <dbReference type="ARBA" id="ARBA00023163"/>
    </source>
</evidence>
<dbReference type="InterPro" id="IPR011075">
    <property type="entry name" value="TetR_C"/>
</dbReference>
<dbReference type="Proteomes" id="UP000530424">
    <property type="component" value="Unassembled WGS sequence"/>
</dbReference>
<comment type="caution">
    <text evidence="4">The sequence shown here is derived from an EMBL/GenBank/DDBJ whole genome shotgun (WGS) entry which is preliminary data.</text>
</comment>
<dbReference type="InterPro" id="IPR036271">
    <property type="entry name" value="Tet_transcr_reg_TetR-rel_C_sf"/>
</dbReference>
<accession>A0A853C7E7</accession>
<dbReference type="Pfam" id="PF16859">
    <property type="entry name" value="TetR_C_11"/>
    <property type="match status" value="1"/>
</dbReference>
<reference evidence="4 5" key="1">
    <citation type="submission" date="2020-07" db="EMBL/GenBank/DDBJ databases">
        <title>Sequencing the genomes of 1000 actinobacteria strains.</title>
        <authorList>
            <person name="Klenk H.-P."/>
        </authorList>
    </citation>
    <scope>NUCLEOTIDE SEQUENCE [LARGE SCALE GENOMIC DNA]</scope>
    <source>
        <strain evidence="4 5">DSM 103833</strain>
    </source>
</reference>
<evidence type="ECO:0000259" key="3">
    <source>
        <dbReference type="Pfam" id="PF16859"/>
    </source>
</evidence>
<name>A0A853C7E7_9ACTN</name>
<dbReference type="RefSeq" id="WP_218910279.1">
    <property type="nucleotide sequence ID" value="NZ_JACCFP010000001.1"/>
</dbReference>
<dbReference type="AlphaFoldDB" id="A0A853C7E7"/>